<dbReference type="OrthoDB" id="5295945at2"/>
<evidence type="ECO:0000256" key="6">
    <source>
        <dbReference type="ARBA" id="ARBA00049417"/>
    </source>
</evidence>
<dbReference type="InterPro" id="IPR051094">
    <property type="entry name" value="Diverse_Catalytic_Enzymes"/>
</dbReference>
<dbReference type="EMBL" id="RLIH01000005">
    <property type="protein sequence ID" value="RVU54915.1"/>
    <property type="molecule type" value="Genomic_DNA"/>
</dbReference>
<keyword evidence="2" id="KW-0479">Metal-binding</keyword>
<dbReference type="EC" id="3.6.1.41" evidence="1"/>
<dbReference type="GO" id="GO:0046872">
    <property type="term" value="F:metal ion binding"/>
    <property type="evidence" value="ECO:0007669"/>
    <property type="project" value="UniProtKB-KW"/>
</dbReference>
<dbReference type="NCBIfam" id="TIGR00277">
    <property type="entry name" value="HDIG"/>
    <property type="match status" value="1"/>
</dbReference>
<dbReference type="PANTHER" id="PTHR35795">
    <property type="entry name" value="SLR1885 PROTEIN"/>
    <property type="match status" value="1"/>
</dbReference>
<evidence type="ECO:0000256" key="1">
    <source>
        <dbReference type="ARBA" id="ARBA00012506"/>
    </source>
</evidence>
<dbReference type="InterPro" id="IPR006674">
    <property type="entry name" value="HD_domain"/>
</dbReference>
<dbReference type="SUPFAM" id="SSF109604">
    <property type="entry name" value="HD-domain/PDEase-like"/>
    <property type="match status" value="1"/>
</dbReference>
<comment type="caution">
    <text evidence="8">The sequence shown here is derived from an EMBL/GenBank/DDBJ whole genome shotgun (WGS) entry which is preliminary data.</text>
</comment>
<organism evidence="8 9">
    <name type="scientific">Anaerosphaera multitolerans</name>
    <dbReference type="NCBI Taxonomy" id="2487351"/>
    <lineage>
        <taxon>Bacteria</taxon>
        <taxon>Bacillati</taxon>
        <taxon>Bacillota</taxon>
        <taxon>Tissierellia</taxon>
        <taxon>Tissierellales</taxon>
        <taxon>Peptoniphilaceae</taxon>
        <taxon>Anaerosphaera</taxon>
    </lineage>
</organism>
<dbReference type="PANTHER" id="PTHR35795:SF1">
    <property type="entry name" value="BIS(5'-NUCLEOSYL)-TETRAPHOSPHATASE, SYMMETRICAL"/>
    <property type="match status" value="1"/>
</dbReference>
<comment type="catalytic activity">
    <reaction evidence="6">
        <text>P(1),P(4)-bis(5'-adenosyl) tetraphosphate + H2O = 2 ADP + 2 H(+)</text>
        <dbReference type="Rhea" id="RHEA:24252"/>
        <dbReference type="ChEBI" id="CHEBI:15377"/>
        <dbReference type="ChEBI" id="CHEBI:15378"/>
        <dbReference type="ChEBI" id="CHEBI:58141"/>
        <dbReference type="ChEBI" id="CHEBI:456216"/>
        <dbReference type="EC" id="3.6.1.41"/>
    </reaction>
</comment>
<reference evidence="8 9" key="1">
    <citation type="submission" date="2018-11" db="EMBL/GenBank/DDBJ databases">
        <title>Genome sequencing and assembly of Anaerosphaera sp. nov., GS7-6-2.</title>
        <authorList>
            <person name="Rettenmaier R."/>
            <person name="Liebl W."/>
            <person name="Zverlov V."/>
        </authorList>
    </citation>
    <scope>NUCLEOTIDE SEQUENCE [LARGE SCALE GENOMIC DNA]</scope>
    <source>
        <strain evidence="8 9">GS7-6-2</strain>
    </source>
</reference>
<dbReference type="CDD" id="cd00077">
    <property type="entry name" value="HDc"/>
    <property type="match status" value="1"/>
</dbReference>
<dbReference type="PROSITE" id="PS51831">
    <property type="entry name" value="HD"/>
    <property type="match status" value="1"/>
</dbReference>
<dbReference type="InterPro" id="IPR003607">
    <property type="entry name" value="HD/PDEase_dom"/>
</dbReference>
<evidence type="ECO:0000256" key="4">
    <source>
        <dbReference type="ARBA" id="ARBA00022801"/>
    </source>
</evidence>
<dbReference type="NCBIfam" id="TIGR00488">
    <property type="entry name" value="bis(5'-nucleosyl)-tetraphosphatase (symmetrical) YqeK"/>
    <property type="match status" value="1"/>
</dbReference>
<dbReference type="InterPro" id="IPR005249">
    <property type="entry name" value="YqeK"/>
</dbReference>
<sequence>MKFLYEEDIINRIGEKRFKHTLRVVDTAKELAQIYGADLEKTKIAAYYHDCAKIKDYDKLIEECRKYDLKLTKEMKAAPQIIHSYLGAIIAEKKYGVKDKEILNAIRYHTTGRESMTLLEKIVFLADYIEPMRNFNGVERARELAKVNLDNAVYFSLNNTLSHLCKSNDYIVLDTVKARNFILEMEDGKIF</sequence>
<keyword evidence="5" id="KW-0408">Iron</keyword>
<feature type="domain" description="HD" evidence="7">
    <location>
        <begin position="17"/>
        <end position="132"/>
    </location>
</feature>
<dbReference type="Proteomes" id="UP000288812">
    <property type="component" value="Unassembled WGS sequence"/>
</dbReference>
<keyword evidence="4" id="KW-0378">Hydrolase</keyword>
<dbReference type="AlphaFoldDB" id="A0A437S787"/>
<accession>A0A437S787</accession>
<evidence type="ECO:0000313" key="8">
    <source>
        <dbReference type="EMBL" id="RVU54915.1"/>
    </source>
</evidence>
<evidence type="ECO:0000256" key="5">
    <source>
        <dbReference type="ARBA" id="ARBA00023004"/>
    </source>
</evidence>
<name>A0A437S787_9FIRM</name>
<dbReference type="RefSeq" id="WP_127724298.1">
    <property type="nucleotide sequence ID" value="NZ_RLIH01000005.1"/>
</dbReference>
<dbReference type="Pfam" id="PF01966">
    <property type="entry name" value="HD"/>
    <property type="match status" value="1"/>
</dbReference>
<keyword evidence="3" id="KW-0547">Nucleotide-binding</keyword>
<evidence type="ECO:0000256" key="3">
    <source>
        <dbReference type="ARBA" id="ARBA00022741"/>
    </source>
</evidence>
<dbReference type="GO" id="GO:0008803">
    <property type="term" value="F:bis(5'-nucleosyl)-tetraphosphatase (symmetrical) activity"/>
    <property type="evidence" value="ECO:0007669"/>
    <property type="project" value="UniProtKB-EC"/>
</dbReference>
<evidence type="ECO:0000256" key="2">
    <source>
        <dbReference type="ARBA" id="ARBA00022723"/>
    </source>
</evidence>
<dbReference type="SMART" id="SM00471">
    <property type="entry name" value="HDc"/>
    <property type="match status" value="1"/>
</dbReference>
<evidence type="ECO:0000313" key="9">
    <source>
        <dbReference type="Proteomes" id="UP000288812"/>
    </source>
</evidence>
<dbReference type="InterPro" id="IPR006675">
    <property type="entry name" value="HDIG_dom"/>
</dbReference>
<dbReference type="GO" id="GO:0000166">
    <property type="term" value="F:nucleotide binding"/>
    <property type="evidence" value="ECO:0007669"/>
    <property type="project" value="UniProtKB-KW"/>
</dbReference>
<keyword evidence="9" id="KW-1185">Reference proteome</keyword>
<evidence type="ECO:0000259" key="7">
    <source>
        <dbReference type="PROSITE" id="PS51831"/>
    </source>
</evidence>
<dbReference type="Gene3D" id="1.10.3210.10">
    <property type="entry name" value="Hypothetical protein af1432"/>
    <property type="match status" value="1"/>
</dbReference>
<proteinExistence type="predicted"/>
<gene>
    <name evidence="8" type="ORF">EF514_04840</name>
</gene>
<protein>
    <recommendedName>
        <fullName evidence="1">bis(5'-nucleosyl)-tetraphosphatase (symmetrical)</fullName>
        <ecNumber evidence="1">3.6.1.41</ecNumber>
    </recommendedName>
</protein>